<evidence type="ECO:0008006" key="5">
    <source>
        <dbReference type="Google" id="ProtNLM"/>
    </source>
</evidence>
<dbReference type="KEGG" id="bsol:FSW04_18575"/>
<dbReference type="Proteomes" id="UP000321805">
    <property type="component" value="Chromosome"/>
</dbReference>
<evidence type="ECO:0000313" key="4">
    <source>
        <dbReference type="Proteomes" id="UP000321805"/>
    </source>
</evidence>
<protein>
    <recommendedName>
        <fullName evidence="5">PilN domain-containing protein</fullName>
    </recommendedName>
</protein>
<keyword evidence="2" id="KW-0812">Transmembrane</keyword>
<sequence>MRAVNLIPAEQQRGSGGTAGRSGGGAYILIGALALLVVMATAYVISGKSVNDKKSQLASVTRQAEAAEAQLPALTNYTRFTSLRAKRVATVTQLANSRFDWAHSLRELARVVPRNAWLTSITGTTSPGVNLGGGSGGAGGSSLRTALPVPAIVVAGCTTSQASVARMMTRLRLIDGVQSVALDSSQKVAASNTGAGASGGSGGGADCRNGHSHFPQFTMVVFYESTPAVPASVTTPAAVTASSSSASTALPATSSATAATPPAPKPNTSTPAATGGTTP</sequence>
<proteinExistence type="predicted"/>
<dbReference type="PANTHER" id="PTHR40278">
    <property type="entry name" value="DNA UTILIZATION PROTEIN HOFN"/>
    <property type="match status" value="1"/>
</dbReference>
<dbReference type="EMBL" id="CP042430">
    <property type="protein sequence ID" value="QEC49377.1"/>
    <property type="molecule type" value="Genomic_DNA"/>
</dbReference>
<evidence type="ECO:0000256" key="1">
    <source>
        <dbReference type="SAM" id="MobiDB-lite"/>
    </source>
</evidence>
<dbReference type="InterPro" id="IPR007813">
    <property type="entry name" value="PilN"/>
</dbReference>
<keyword evidence="2" id="KW-0472">Membrane</keyword>
<dbReference type="PANTHER" id="PTHR40278:SF1">
    <property type="entry name" value="DNA UTILIZATION PROTEIN HOFN"/>
    <property type="match status" value="1"/>
</dbReference>
<dbReference type="AlphaFoldDB" id="A0A5B8U8U7"/>
<dbReference type="Pfam" id="PF05137">
    <property type="entry name" value="PilN"/>
    <property type="match status" value="1"/>
</dbReference>
<feature type="transmembrane region" description="Helical" evidence="2">
    <location>
        <begin position="25"/>
        <end position="45"/>
    </location>
</feature>
<keyword evidence="2" id="KW-1133">Transmembrane helix</keyword>
<gene>
    <name evidence="3" type="ORF">FSW04_18575</name>
</gene>
<reference evidence="3 4" key="1">
    <citation type="journal article" date="2018" name="J. Microbiol.">
        <title>Baekduia soli gen. nov., sp. nov., a novel bacterium isolated from the soil of Baekdu Mountain and proposal of a novel family name, Baekduiaceae fam. nov.</title>
        <authorList>
            <person name="An D.S."/>
            <person name="Siddiqi M.Z."/>
            <person name="Kim K.H."/>
            <person name="Yu H.S."/>
            <person name="Im W.T."/>
        </authorList>
    </citation>
    <scope>NUCLEOTIDE SEQUENCE [LARGE SCALE GENOMIC DNA]</scope>
    <source>
        <strain evidence="3 4">BR7-21</strain>
    </source>
</reference>
<name>A0A5B8U8U7_9ACTN</name>
<organism evidence="3 4">
    <name type="scientific">Baekduia soli</name>
    <dbReference type="NCBI Taxonomy" id="496014"/>
    <lineage>
        <taxon>Bacteria</taxon>
        <taxon>Bacillati</taxon>
        <taxon>Actinomycetota</taxon>
        <taxon>Thermoleophilia</taxon>
        <taxon>Solirubrobacterales</taxon>
        <taxon>Baekduiaceae</taxon>
        <taxon>Baekduia</taxon>
    </lineage>
</organism>
<dbReference type="OrthoDB" id="5243861at2"/>
<dbReference type="RefSeq" id="WP_146921739.1">
    <property type="nucleotide sequence ID" value="NZ_CP042430.1"/>
</dbReference>
<dbReference type="InterPro" id="IPR052534">
    <property type="entry name" value="Extracell_DNA_Util/SecSys_Comp"/>
</dbReference>
<keyword evidence="4" id="KW-1185">Reference proteome</keyword>
<evidence type="ECO:0000313" key="3">
    <source>
        <dbReference type="EMBL" id="QEC49377.1"/>
    </source>
</evidence>
<feature type="region of interest" description="Disordered" evidence="1">
    <location>
        <begin position="240"/>
        <end position="279"/>
    </location>
</feature>
<evidence type="ECO:0000256" key="2">
    <source>
        <dbReference type="SAM" id="Phobius"/>
    </source>
</evidence>
<accession>A0A5B8U8U7</accession>